<dbReference type="GO" id="GO:0030246">
    <property type="term" value="F:carbohydrate binding"/>
    <property type="evidence" value="ECO:0007669"/>
    <property type="project" value="TreeGrafter"/>
</dbReference>
<name>A0A0M2NIN8_9FIRM</name>
<proteinExistence type="inferred from homology"/>
<dbReference type="Gene3D" id="3.40.50.2300">
    <property type="match status" value="2"/>
</dbReference>
<evidence type="ECO:0000256" key="3">
    <source>
        <dbReference type="SAM" id="MobiDB-lite"/>
    </source>
</evidence>
<comment type="similarity">
    <text evidence="2">Belongs to the bacterial solute-binding protein 2 family.</text>
</comment>
<dbReference type="PANTHER" id="PTHR30036">
    <property type="entry name" value="D-XYLOSE-BINDING PERIPLASMIC PROTEIN"/>
    <property type="match status" value="1"/>
</dbReference>
<dbReference type="STRING" id="270498.CHK_0099"/>
<dbReference type="InterPro" id="IPR028082">
    <property type="entry name" value="Peripla_BP_I"/>
</dbReference>
<organism evidence="6 7">
    <name type="scientific">Christensenella hongkongensis</name>
    <dbReference type="NCBI Taxonomy" id="270498"/>
    <lineage>
        <taxon>Bacteria</taxon>
        <taxon>Bacillati</taxon>
        <taxon>Bacillota</taxon>
        <taxon>Clostridia</taxon>
        <taxon>Christensenellales</taxon>
        <taxon>Christensenellaceae</taxon>
        <taxon>Christensenella</taxon>
    </lineage>
</organism>
<dbReference type="PATRIC" id="fig|270498.16.peg.2582"/>
<feature type="region of interest" description="Disordered" evidence="3">
    <location>
        <begin position="26"/>
        <end position="55"/>
    </location>
</feature>
<dbReference type="InterPro" id="IPR025997">
    <property type="entry name" value="SBP_2_dom"/>
</dbReference>
<keyword evidence="7" id="KW-1185">Reference proteome</keyword>
<gene>
    <name evidence="6" type="ORF">CHK_0099</name>
</gene>
<evidence type="ECO:0000313" key="6">
    <source>
        <dbReference type="EMBL" id="KKI52399.1"/>
    </source>
</evidence>
<dbReference type="RefSeq" id="WP_046441924.1">
    <property type="nucleotide sequence ID" value="NZ_JAXDTA010000045.1"/>
</dbReference>
<feature type="compositionally biased region" description="Polar residues" evidence="3">
    <location>
        <begin position="26"/>
        <end position="39"/>
    </location>
</feature>
<feature type="signal peptide" evidence="4">
    <location>
        <begin position="1"/>
        <end position="23"/>
    </location>
</feature>
<comment type="subcellular location">
    <subcellularLocation>
        <location evidence="1">Cell envelope</location>
    </subcellularLocation>
</comment>
<dbReference type="PROSITE" id="PS51257">
    <property type="entry name" value="PROKAR_LIPOPROTEIN"/>
    <property type="match status" value="1"/>
</dbReference>
<dbReference type="Proteomes" id="UP000034076">
    <property type="component" value="Unassembled WGS sequence"/>
</dbReference>
<dbReference type="PANTHER" id="PTHR30036:SF7">
    <property type="entry name" value="ABC TRANSPORTER PERIPLASMIC-BINDING PROTEIN YPHF"/>
    <property type="match status" value="1"/>
</dbReference>
<keyword evidence="6" id="KW-0813">Transport</keyword>
<evidence type="ECO:0000256" key="1">
    <source>
        <dbReference type="ARBA" id="ARBA00004196"/>
    </source>
</evidence>
<keyword evidence="4" id="KW-0732">Signal</keyword>
<evidence type="ECO:0000256" key="4">
    <source>
        <dbReference type="SAM" id="SignalP"/>
    </source>
</evidence>
<reference evidence="6 7" key="1">
    <citation type="submission" date="2015-04" db="EMBL/GenBank/DDBJ databases">
        <title>Draft genome sequence of bacteremic isolate Catabacter hongkongensis type strain HKU16T.</title>
        <authorList>
            <person name="Lau S.K."/>
            <person name="Teng J.L."/>
            <person name="Huang Y."/>
            <person name="Curreem S.O."/>
            <person name="Tsui S.K."/>
            <person name="Woo P.C."/>
        </authorList>
    </citation>
    <scope>NUCLEOTIDE SEQUENCE [LARGE SCALE GENOMIC DNA]</scope>
    <source>
        <strain evidence="6 7">HKU16</strain>
    </source>
</reference>
<feature type="chain" id="PRO_5018154114" evidence="4">
    <location>
        <begin position="24"/>
        <end position="361"/>
    </location>
</feature>
<dbReference type="SUPFAM" id="SSF53822">
    <property type="entry name" value="Periplasmic binding protein-like I"/>
    <property type="match status" value="1"/>
</dbReference>
<dbReference type="InterPro" id="IPR050555">
    <property type="entry name" value="Bact_Solute-Bind_Prot2"/>
</dbReference>
<dbReference type="EMBL" id="LAYJ01000017">
    <property type="protein sequence ID" value="KKI52399.1"/>
    <property type="molecule type" value="Genomic_DNA"/>
</dbReference>
<evidence type="ECO:0000256" key="2">
    <source>
        <dbReference type="ARBA" id="ARBA00007639"/>
    </source>
</evidence>
<evidence type="ECO:0000259" key="5">
    <source>
        <dbReference type="Pfam" id="PF13407"/>
    </source>
</evidence>
<protein>
    <submittedName>
        <fullName evidence="6">ABC sugar transporter, periplasmic binding protein</fullName>
    </submittedName>
</protein>
<dbReference type="AlphaFoldDB" id="A0A0M2NIN8"/>
<keyword evidence="6" id="KW-0762">Sugar transport</keyword>
<sequence length="361" mass="38487">MKKITVTLIAVMIVVAMVLTGCAGSGTTATQETAGTDASSDAGAQETASQAASGGGDEQFEIVLIAKTEGIAWFDDMRKGVEEFGKDHPNVTVSQIAPEGGDPAKQAAMMEDCIARGVDAICVVPNDPESLIPAIEKAKENGIIVISHEAQALDGVVDWDMEAFNNDDFGALYGENLAKAMGGKGKYAGTVGALTMQTHNQWYNAAVEYIKENYPDMELVSEQPYEDQVDATVAYNVAQELLKAHPDLGGYLGMTVEAGISMAKLLEETNNTNVKISCLAMPSASGDYIKDGWITSGQCWRPADAGYVALNIAYKMLNGEEIKDGIDLEKDGYEDCKIEGGILYGNAPLVFTADNIDQYSF</sequence>
<dbReference type="GO" id="GO:0030288">
    <property type="term" value="C:outer membrane-bounded periplasmic space"/>
    <property type="evidence" value="ECO:0007669"/>
    <property type="project" value="TreeGrafter"/>
</dbReference>
<feature type="domain" description="Periplasmic binding protein" evidence="5">
    <location>
        <begin position="62"/>
        <end position="321"/>
    </location>
</feature>
<dbReference type="CDD" id="cd20001">
    <property type="entry name" value="PBP1_LsrB_Quorum_Sensing-like"/>
    <property type="match status" value="1"/>
</dbReference>
<evidence type="ECO:0000313" key="7">
    <source>
        <dbReference type="Proteomes" id="UP000034076"/>
    </source>
</evidence>
<comment type="caution">
    <text evidence="6">The sequence shown here is derived from an EMBL/GenBank/DDBJ whole genome shotgun (WGS) entry which is preliminary data.</text>
</comment>
<accession>A0A0M2NIN8</accession>
<dbReference type="Pfam" id="PF13407">
    <property type="entry name" value="Peripla_BP_4"/>
    <property type="match status" value="1"/>
</dbReference>